<dbReference type="InParanoid" id="E9G1P6"/>
<dbReference type="AlphaFoldDB" id="E9G1P6"/>
<dbReference type="HOGENOM" id="CLU_169194_0_0_1"/>
<dbReference type="PANTHER" id="PTHR14296:SF16">
    <property type="entry name" value="REMODELING AND SPACING FACTOR 1"/>
    <property type="match status" value="1"/>
</dbReference>
<dbReference type="OrthoDB" id="10055895at2759"/>
<organism evidence="1 2">
    <name type="scientific">Daphnia pulex</name>
    <name type="common">Water flea</name>
    <dbReference type="NCBI Taxonomy" id="6669"/>
    <lineage>
        <taxon>Eukaryota</taxon>
        <taxon>Metazoa</taxon>
        <taxon>Ecdysozoa</taxon>
        <taxon>Arthropoda</taxon>
        <taxon>Crustacea</taxon>
        <taxon>Branchiopoda</taxon>
        <taxon>Diplostraca</taxon>
        <taxon>Cladocera</taxon>
        <taxon>Anomopoda</taxon>
        <taxon>Daphniidae</taxon>
        <taxon>Daphnia</taxon>
    </lineage>
</organism>
<dbReference type="GO" id="GO:0006355">
    <property type="term" value="P:regulation of DNA-templated transcription"/>
    <property type="evidence" value="ECO:0007669"/>
    <property type="project" value="InterPro"/>
</dbReference>
<dbReference type="STRING" id="6669.E9G1P6"/>
<evidence type="ECO:0000313" key="2">
    <source>
        <dbReference type="Proteomes" id="UP000000305"/>
    </source>
</evidence>
<sequence length="116" mass="13974">MRKLKKSVNFDRWEKAAAKYAHSYSDQDGWEIERFGYKKLNLAVKLRLLKNLLEAQFDGNIKFKNEINKVTSDELRLQPLGKDIQGHRYWHQLDDDCNLRVYREDLDEETWELVSR</sequence>
<dbReference type="GO" id="GO:0031213">
    <property type="term" value="C:RSF complex"/>
    <property type="evidence" value="ECO:0007669"/>
    <property type="project" value="InterPro"/>
</dbReference>
<proteinExistence type="predicted"/>
<name>E9G1P6_DAPPU</name>
<dbReference type="OMA" id="LTWAWEL"/>
<gene>
    <name evidence="1" type="ORF">DAPPUDRAFT_44538</name>
</gene>
<dbReference type="eggNOG" id="ENOG502QW8S">
    <property type="taxonomic scope" value="Eukaryota"/>
</dbReference>
<dbReference type="InterPro" id="IPR028938">
    <property type="entry name" value="Rsf1-like"/>
</dbReference>
<dbReference type="EMBL" id="GL732529">
    <property type="protein sequence ID" value="EFX86530.1"/>
    <property type="molecule type" value="Genomic_DNA"/>
</dbReference>
<protein>
    <submittedName>
        <fullName evidence="1">Uncharacterized protein</fullName>
    </submittedName>
</protein>
<accession>E9G1P6</accession>
<dbReference type="PANTHER" id="PTHR14296">
    <property type="entry name" value="REMODELING AND SPACING FACTOR 1"/>
    <property type="match status" value="1"/>
</dbReference>
<evidence type="ECO:0000313" key="1">
    <source>
        <dbReference type="EMBL" id="EFX86530.1"/>
    </source>
</evidence>
<reference evidence="1 2" key="1">
    <citation type="journal article" date="2011" name="Science">
        <title>The ecoresponsive genome of Daphnia pulex.</title>
        <authorList>
            <person name="Colbourne J.K."/>
            <person name="Pfrender M.E."/>
            <person name="Gilbert D."/>
            <person name="Thomas W.K."/>
            <person name="Tucker A."/>
            <person name="Oakley T.H."/>
            <person name="Tokishita S."/>
            <person name="Aerts A."/>
            <person name="Arnold G.J."/>
            <person name="Basu M.K."/>
            <person name="Bauer D.J."/>
            <person name="Caceres C.E."/>
            <person name="Carmel L."/>
            <person name="Casola C."/>
            <person name="Choi J.H."/>
            <person name="Detter J.C."/>
            <person name="Dong Q."/>
            <person name="Dusheyko S."/>
            <person name="Eads B.D."/>
            <person name="Frohlich T."/>
            <person name="Geiler-Samerotte K.A."/>
            <person name="Gerlach D."/>
            <person name="Hatcher P."/>
            <person name="Jogdeo S."/>
            <person name="Krijgsveld J."/>
            <person name="Kriventseva E.V."/>
            <person name="Kultz D."/>
            <person name="Laforsch C."/>
            <person name="Lindquist E."/>
            <person name="Lopez J."/>
            <person name="Manak J.R."/>
            <person name="Muller J."/>
            <person name="Pangilinan J."/>
            <person name="Patwardhan R.P."/>
            <person name="Pitluck S."/>
            <person name="Pritham E.J."/>
            <person name="Rechtsteiner A."/>
            <person name="Rho M."/>
            <person name="Rogozin I.B."/>
            <person name="Sakarya O."/>
            <person name="Salamov A."/>
            <person name="Schaack S."/>
            <person name="Shapiro H."/>
            <person name="Shiga Y."/>
            <person name="Skalitzky C."/>
            <person name="Smith Z."/>
            <person name="Souvorov A."/>
            <person name="Sung W."/>
            <person name="Tang Z."/>
            <person name="Tsuchiya D."/>
            <person name="Tu H."/>
            <person name="Vos H."/>
            <person name="Wang M."/>
            <person name="Wolf Y.I."/>
            <person name="Yamagata H."/>
            <person name="Yamada T."/>
            <person name="Ye Y."/>
            <person name="Shaw J.R."/>
            <person name="Andrews J."/>
            <person name="Crease T.J."/>
            <person name="Tang H."/>
            <person name="Lucas S.M."/>
            <person name="Robertson H.M."/>
            <person name="Bork P."/>
            <person name="Koonin E.V."/>
            <person name="Zdobnov E.M."/>
            <person name="Grigoriev I.V."/>
            <person name="Lynch M."/>
            <person name="Boore J.L."/>
        </authorList>
    </citation>
    <scope>NUCLEOTIDE SEQUENCE [LARGE SCALE GENOMIC DNA]</scope>
</reference>
<dbReference type="Proteomes" id="UP000000305">
    <property type="component" value="Unassembled WGS sequence"/>
</dbReference>
<dbReference type="KEGG" id="dpx:DAPPUDRAFT_44538"/>
<keyword evidence="2" id="KW-1185">Reference proteome</keyword>